<dbReference type="AlphaFoldDB" id="A0A420EST1"/>
<dbReference type="EMBL" id="RAQQ01000036">
    <property type="protein sequence ID" value="RKF23703.1"/>
    <property type="molecule type" value="Genomic_DNA"/>
</dbReference>
<name>A0A420EST1_9ACTN</name>
<gene>
    <name evidence="2" type="ORF">D7I43_30180</name>
</gene>
<proteinExistence type="predicted"/>
<dbReference type="InterPro" id="IPR009003">
    <property type="entry name" value="Peptidase_S1_PA"/>
</dbReference>
<comment type="caution">
    <text evidence="2">The sequence shown here is derived from an EMBL/GenBank/DDBJ whole genome shotgun (WGS) entry which is preliminary data.</text>
</comment>
<dbReference type="PROSITE" id="PS00135">
    <property type="entry name" value="TRYPSIN_SER"/>
    <property type="match status" value="1"/>
</dbReference>
<evidence type="ECO:0000313" key="2">
    <source>
        <dbReference type="EMBL" id="RKF23703.1"/>
    </source>
</evidence>
<dbReference type="InterPro" id="IPR033116">
    <property type="entry name" value="TRYPSIN_SER"/>
</dbReference>
<protein>
    <recommendedName>
        <fullName evidence="1">Peptidase S1 domain-containing protein</fullName>
    </recommendedName>
</protein>
<reference evidence="2 3" key="1">
    <citation type="journal article" date="2018" name="Int. J. Syst. Evol. Microbiol.">
        <title>Micromonospora globbae sp. nov., an endophytic actinomycete isolated from roots of Globba winitii C. H. Wright.</title>
        <authorList>
            <person name="Kuncharoen N."/>
            <person name="Pittayakhajonwut P."/>
            <person name="Tanasupawat S."/>
        </authorList>
    </citation>
    <scope>NUCLEOTIDE SEQUENCE [LARGE SCALE GENOMIC DNA]</scope>
    <source>
        <strain evidence="2 3">WPS1-2</strain>
    </source>
</reference>
<dbReference type="InterPro" id="IPR001254">
    <property type="entry name" value="Trypsin_dom"/>
</dbReference>
<evidence type="ECO:0000259" key="1">
    <source>
        <dbReference type="Pfam" id="PF00089"/>
    </source>
</evidence>
<feature type="domain" description="Peptidase S1" evidence="1">
    <location>
        <begin position="135"/>
        <end position="320"/>
    </location>
</feature>
<dbReference type="InterPro" id="IPR043504">
    <property type="entry name" value="Peptidase_S1_PA_chymotrypsin"/>
</dbReference>
<sequence length="346" mass="36746">MAYEGDGVTLYYKGSLPAAMASAVADARRIGPVTVKMAAFSRAELHRAQAQLAAADKLGHSNIQAIGTLDDGSGLHVERMPPATAEKMRAKLASKGLTSKDADTLVAGLNLGVPVKMTTATAPINPLSRESDFSPWSGGAEFETWRDLEKRSDWCTTGFTVAKNSRTYMLTAAHCMTAPDVAYNGHFDGDAYFAEIGPVYQEDWEHDVLLIDAPGEAWIYDGGVNTTIRKPVHSWGYRTVNELLCHSGSRSGTICGLKTQGGEYTIKGVDSDGDLTYMNDLGLVEQIDHLAAGQDGDSGGPVFSLDGDGVRAKGTVTAGGNAPYYLYFADLDEVVGGPLAATPLTQ</sequence>
<accession>A0A420EST1</accession>
<dbReference type="Proteomes" id="UP000285744">
    <property type="component" value="Unassembled WGS sequence"/>
</dbReference>
<dbReference type="Pfam" id="PF00089">
    <property type="entry name" value="Trypsin"/>
    <property type="match status" value="1"/>
</dbReference>
<evidence type="ECO:0000313" key="3">
    <source>
        <dbReference type="Proteomes" id="UP000285744"/>
    </source>
</evidence>
<dbReference type="InterPro" id="IPR018114">
    <property type="entry name" value="TRYPSIN_HIS"/>
</dbReference>
<dbReference type="GO" id="GO:0004252">
    <property type="term" value="F:serine-type endopeptidase activity"/>
    <property type="evidence" value="ECO:0007669"/>
    <property type="project" value="InterPro"/>
</dbReference>
<dbReference type="SUPFAM" id="SSF50494">
    <property type="entry name" value="Trypsin-like serine proteases"/>
    <property type="match status" value="1"/>
</dbReference>
<dbReference type="PROSITE" id="PS00134">
    <property type="entry name" value="TRYPSIN_HIS"/>
    <property type="match status" value="1"/>
</dbReference>
<organism evidence="2 3">
    <name type="scientific">Micromonospora globbae</name>
    <dbReference type="NCBI Taxonomy" id="1894969"/>
    <lineage>
        <taxon>Bacteria</taxon>
        <taxon>Bacillati</taxon>
        <taxon>Actinomycetota</taxon>
        <taxon>Actinomycetes</taxon>
        <taxon>Micromonosporales</taxon>
        <taxon>Micromonosporaceae</taxon>
        <taxon>Micromonospora</taxon>
    </lineage>
</organism>
<dbReference type="Gene3D" id="2.40.10.10">
    <property type="entry name" value="Trypsin-like serine proteases"/>
    <property type="match status" value="2"/>
</dbReference>
<dbReference type="GO" id="GO:0006508">
    <property type="term" value="P:proteolysis"/>
    <property type="evidence" value="ECO:0007669"/>
    <property type="project" value="InterPro"/>
</dbReference>